<evidence type="ECO:0000313" key="2">
    <source>
        <dbReference type="EMBL" id="TYS55109.1"/>
    </source>
</evidence>
<comment type="caution">
    <text evidence="2">The sequence shown here is derived from an EMBL/GenBank/DDBJ whole genome shotgun (WGS) entry which is preliminary data.</text>
</comment>
<accession>A0A5D4RWP5</accession>
<dbReference type="PROSITE" id="PS51257">
    <property type="entry name" value="PROKAR_LIPOPROTEIN"/>
    <property type="match status" value="1"/>
</dbReference>
<proteinExistence type="predicted"/>
<keyword evidence="1" id="KW-0732">Signal</keyword>
<name>A0A5D4RWP5_9BACI</name>
<organism evidence="2 3">
    <name type="scientific">Rossellomorea marisflavi</name>
    <dbReference type="NCBI Taxonomy" id="189381"/>
    <lineage>
        <taxon>Bacteria</taxon>
        <taxon>Bacillati</taxon>
        <taxon>Bacillota</taxon>
        <taxon>Bacilli</taxon>
        <taxon>Bacillales</taxon>
        <taxon>Bacillaceae</taxon>
        <taxon>Rossellomorea</taxon>
    </lineage>
</organism>
<feature type="chain" id="PRO_5039283946" evidence="1">
    <location>
        <begin position="29"/>
        <end position="152"/>
    </location>
</feature>
<protein>
    <submittedName>
        <fullName evidence="2">DUF4362 domain-containing protein</fullName>
    </submittedName>
</protein>
<dbReference type="Pfam" id="PF14275">
    <property type="entry name" value="DUF4362"/>
    <property type="match status" value="1"/>
</dbReference>
<dbReference type="AlphaFoldDB" id="A0A5D4RWP5"/>
<dbReference type="EMBL" id="VTEQ01000002">
    <property type="protein sequence ID" value="TYS55109.1"/>
    <property type="molecule type" value="Genomic_DNA"/>
</dbReference>
<reference evidence="2 3" key="1">
    <citation type="submission" date="2019-08" db="EMBL/GenBank/DDBJ databases">
        <title>Bacillus genomes from the desert of Cuatro Cienegas, Coahuila.</title>
        <authorList>
            <person name="Olmedo-Alvarez G."/>
        </authorList>
    </citation>
    <scope>NUCLEOTIDE SEQUENCE [LARGE SCALE GENOMIC DNA]</scope>
    <source>
        <strain evidence="2 3">CH108_3D</strain>
    </source>
</reference>
<dbReference type="InterPro" id="IPR025372">
    <property type="entry name" value="DUF4362"/>
</dbReference>
<feature type="signal peptide" evidence="1">
    <location>
        <begin position="1"/>
        <end position="28"/>
    </location>
</feature>
<dbReference type="Proteomes" id="UP000322997">
    <property type="component" value="Unassembled WGS sequence"/>
</dbReference>
<sequence length="152" mass="16883">MNHGGVKLRTLIPVILLIVLSSACSNGAYNSDEAIERGDVVVQNGVENPGPFIKFVKSVQDKNEATLRITGYTKEGDPIFHDVEYDGSKFGFSNDDSHDKFGGEDIGVTTDTCTELEQRETPNDEIGFYLTGCSKEKEHQLLELSKDQWEDH</sequence>
<gene>
    <name evidence="2" type="ORF">FZC83_09180</name>
</gene>
<evidence type="ECO:0000313" key="3">
    <source>
        <dbReference type="Proteomes" id="UP000322997"/>
    </source>
</evidence>
<evidence type="ECO:0000256" key="1">
    <source>
        <dbReference type="SAM" id="SignalP"/>
    </source>
</evidence>